<gene>
    <name evidence="1" type="ORF">BRARA_F02834</name>
</gene>
<evidence type="ECO:0000313" key="1">
    <source>
        <dbReference type="EMBL" id="RID59613.1"/>
    </source>
</evidence>
<evidence type="ECO:0000313" key="2">
    <source>
        <dbReference type="Proteomes" id="UP000264353"/>
    </source>
</evidence>
<sequence>MVTERRDVRVGGDGVCWVAMAVVVPGLIVTSHSPTSCQFLHSQISKIQSQAPLNQILEQRQSAILTFAPPISSIELVNYEHENDNNVNLITKYWWNVIV</sequence>
<organism evidence="1 2">
    <name type="scientific">Brassica campestris</name>
    <name type="common">Field mustard</name>
    <dbReference type="NCBI Taxonomy" id="3711"/>
    <lineage>
        <taxon>Eukaryota</taxon>
        <taxon>Viridiplantae</taxon>
        <taxon>Streptophyta</taxon>
        <taxon>Embryophyta</taxon>
        <taxon>Tracheophyta</taxon>
        <taxon>Spermatophyta</taxon>
        <taxon>Magnoliopsida</taxon>
        <taxon>eudicotyledons</taxon>
        <taxon>Gunneridae</taxon>
        <taxon>Pentapetalae</taxon>
        <taxon>rosids</taxon>
        <taxon>malvids</taxon>
        <taxon>Brassicales</taxon>
        <taxon>Brassicaceae</taxon>
        <taxon>Brassiceae</taxon>
        <taxon>Brassica</taxon>
    </lineage>
</organism>
<dbReference type="Proteomes" id="UP000264353">
    <property type="component" value="Chromosome A6"/>
</dbReference>
<accession>A0A397ZBJ6</accession>
<reference evidence="1 2" key="1">
    <citation type="submission" date="2018-06" db="EMBL/GenBank/DDBJ databases">
        <title>WGS assembly of Brassica rapa FPsc.</title>
        <authorList>
            <person name="Bowman J."/>
            <person name="Kohchi T."/>
            <person name="Yamato K."/>
            <person name="Jenkins J."/>
            <person name="Shu S."/>
            <person name="Ishizaki K."/>
            <person name="Yamaoka S."/>
            <person name="Nishihama R."/>
            <person name="Nakamura Y."/>
            <person name="Berger F."/>
            <person name="Adam C."/>
            <person name="Aki S."/>
            <person name="Althoff F."/>
            <person name="Araki T."/>
            <person name="Arteaga-Vazquez M."/>
            <person name="Balasubrmanian S."/>
            <person name="Bauer D."/>
            <person name="Boehm C."/>
            <person name="Briginshaw L."/>
            <person name="Caballero-Perez J."/>
            <person name="Catarino B."/>
            <person name="Chen F."/>
            <person name="Chiyoda S."/>
            <person name="Chovatia M."/>
            <person name="Davies K."/>
            <person name="Delmans M."/>
            <person name="Demura T."/>
            <person name="Dierschke T."/>
            <person name="Dolan L."/>
            <person name="Dorantes-Acosta A."/>
            <person name="Eklund D."/>
            <person name="Florent S."/>
            <person name="Flores-Sandoval E."/>
            <person name="Fujiyama A."/>
            <person name="Fukuzawa H."/>
            <person name="Galik B."/>
            <person name="Grimanelli D."/>
            <person name="Grimwood J."/>
            <person name="Grossniklaus U."/>
            <person name="Hamada T."/>
            <person name="Haseloff J."/>
            <person name="Hetherington A."/>
            <person name="Higo A."/>
            <person name="Hirakawa Y."/>
            <person name="Hundley H."/>
            <person name="Ikeda Y."/>
            <person name="Inoue K."/>
            <person name="Inoue S."/>
            <person name="Ishida S."/>
            <person name="Jia Q."/>
            <person name="Kakita M."/>
            <person name="Kanazawa T."/>
            <person name="Kawai Y."/>
            <person name="Kawashima T."/>
            <person name="Kennedy M."/>
            <person name="Kinose K."/>
            <person name="Kinoshita T."/>
            <person name="Kohara Y."/>
            <person name="Koide E."/>
            <person name="Komatsu K."/>
            <person name="Kopischke S."/>
            <person name="Kubo M."/>
            <person name="Kyozuka J."/>
            <person name="Lagercrantz U."/>
            <person name="Lin S."/>
            <person name="Lindquist E."/>
            <person name="Lipzen A."/>
            <person name="Lu C."/>
            <person name="Luna E."/>
            <person name="Martienssen R."/>
            <person name="Minamino N."/>
            <person name="Mizutani M."/>
            <person name="Mizutani M."/>
            <person name="Mochizuki N."/>
            <person name="Monte I."/>
            <person name="Mosher R."/>
            <person name="Nagasaki H."/>
            <person name="Nakagami H."/>
            <person name="Naramoto S."/>
            <person name="Nishitani K."/>
            <person name="Ohtani M."/>
            <person name="Okamoto T."/>
            <person name="Okumura M."/>
            <person name="Phillips J."/>
            <person name="Pollak B."/>
            <person name="Reinders A."/>
            <person name="Roevekamp M."/>
            <person name="Sano R."/>
            <person name="Sawa S."/>
            <person name="Schmid M."/>
            <person name="Shirakawa M."/>
            <person name="Solano R."/>
            <person name="Spunde A."/>
            <person name="Suetsugu N."/>
            <person name="Sugano S."/>
            <person name="Sugiyama A."/>
            <person name="Sun R."/>
            <person name="Suzuki Y."/>
            <person name="Takenaka M."/>
            <person name="Takezawa D."/>
            <person name="Tomogane H."/>
            <person name="Tsuzuki M."/>
            <person name="Ueda T."/>
            <person name="Umeda M."/>
            <person name="Ward J."/>
            <person name="Watanabe Y."/>
            <person name="Yazaki K."/>
            <person name="Yokoyama R."/>
            <person name="Yoshitake Y."/>
            <person name="Yotsui I."/>
            <person name="Zachgo S."/>
            <person name="Schmutz J."/>
        </authorList>
    </citation>
    <scope>NUCLEOTIDE SEQUENCE [LARGE SCALE GENOMIC DNA]</scope>
    <source>
        <strain evidence="2">cv. B-3</strain>
    </source>
</reference>
<dbReference type="AlphaFoldDB" id="A0A397ZBJ6"/>
<dbReference type="EMBL" id="CM010633">
    <property type="protein sequence ID" value="RID59613.1"/>
    <property type="molecule type" value="Genomic_DNA"/>
</dbReference>
<name>A0A397ZBJ6_BRACM</name>
<protein>
    <submittedName>
        <fullName evidence="1">Uncharacterized protein</fullName>
    </submittedName>
</protein>
<proteinExistence type="predicted"/>